<dbReference type="SMART" id="SM01217">
    <property type="entry name" value="Fn3_like"/>
    <property type="match status" value="1"/>
</dbReference>
<dbReference type="Pfam" id="PF01915">
    <property type="entry name" value="Glyco_hydro_3_C"/>
    <property type="match status" value="1"/>
</dbReference>
<dbReference type="AlphaFoldDB" id="A0A5M5M8L0"/>
<dbReference type="FunFam" id="2.60.40.10:FF:000495">
    <property type="entry name" value="Periplasmic beta-glucosidase"/>
    <property type="match status" value="1"/>
</dbReference>
<dbReference type="InterPro" id="IPR036962">
    <property type="entry name" value="Glyco_hydro_3_N_sf"/>
</dbReference>
<dbReference type="InterPro" id="IPR036881">
    <property type="entry name" value="Glyco_hydro_3_C_sf"/>
</dbReference>
<dbReference type="Pfam" id="PF00933">
    <property type="entry name" value="Glyco_hydro_3"/>
    <property type="match status" value="1"/>
</dbReference>
<keyword evidence="2 5" id="KW-0378">Hydrolase</keyword>
<gene>
    <name evidence="5" type="ORF">F3B85_01100</name>
</gene>
<dbReference type="PANTHER" id="PTHR42715">
    <property type="entry name" value="BETA-GLUCOSIDASE"/>
    <property type="match status" value="1"/>
</dbReference>
<proteinExistence type="inferred from homology"/>
<dbReference type="InterPro" id="IPR050288">
    <property type="entry name" value="Cellulose_deg_GH3"/>
</dbReference>
<dbReference type="Proteomes" id="UP000478493">
    <property type="component" value="Unassembled WGS sequence"/>
</dbReference>
<dbReference type="Pfam" id="PF14310">
    <property type="entry name" value="Fn3-like"/>
    <property type="match status" value="1"/>
</dbReference>
<keyword evidence="3" id="KW-0732">Signal</keyword>
<evidence type="ECO:0000313" key="6">
    <source>
        <dbReference type="Proteomes" id="UP000478493"/>
    </source>
</evidence>
<comment type="similarity">
    <text evidence="1">Belongs to the glycosyl hydrolase 3 family.</text>
</comment>
<dbReference type="InterPro" id="IPR037524">
    <property type="entry name" value="PA14/GLEYA"/>
</dbReference>
<dbReference type="InterPro" id="IPR013783">
    <property type="entry name" value="Ig-like_fold"/>
</dbReference>
<dbReference type="Gene3D" id="2.60.40.10">
    <property type="entry name" value="Immunoglobulins"/>
    <property type="match status" value="1"/>
</dbReference>
<dbReference type="InterPro" id="IPR002772">
    <property type="entry name" value="Glyco_hydro_3_C"/>
</dbReference>
<feature type="domain" description="PA14" evidence="4">
    <location>
        <begin position="413"/>
        <end position="564"/>
    </location>
</feature>
<dbReference type="GO" id="GO:0005975">
    <property type="term" value="P:carbohydrate metabolic process"/>
    <property type="evidence" value="ECO:0007669"/>
    <property type="project" value="InterPro"/>
</dbReference>
<dbReference type="SUPFAM" id="SSF52279">
    <property type="entry name" value="Beta-D-glucan exohydrolase, C-terminal domain"/>
    <property type="match status" value="1"/>
</dbReference>
<dbReference type="InterPro" id="IPR017853">
    <property type="entry name" value="GH"/>
</dbReference>
<dbReference type="Gene3D" id="3.20.20.300">
    <property type="entry name" value="Glycoside hydrolase, family 3, N-terminal domain"/>
    <property type="match status" value="1"/>
</dbReference>
<comment type="caution">
    <text evidence="5">The sequence shown here is derived from an EMBL/GenBank/DDBJ whole genome shotgun (WGS) entry which is preliminary data.</text>
</comment>
<reference evidence="5 6" key="1">
    <citation type="journal article" date="2019" name="Nat. Med.">
        <title>A library of human gut bacterial isolates paired with longitudinal multiomics data enables mechanistic microbiome research.</title>
        <authorList>
            <person name="Poyet M."/>
            <person name="Groussin M."/>
            <person name="Gibbons S.M."/>
            <person name="Avila-Pacheco J."/>
            <person name="Jiang X."/>
            <person name="Kearney S.M."/>
            <person name="Perrotta A.R."/>
            <person name="Berdy B."/>
            <person name="Zhao S."/>
            <person name="Lieberman T.D."/>
            <person name="Swanson P.K."/>
            <person name="Smith M."/>
            <person name="Roesemann S."/>
            <person name="Alexander J.E."/>
            <person name="Rich S.A."/>
            <person name="Livny J."/>
            <person name="Vlamakis H."/>
            <person name="Clish C."/>
            <person name="Bullock K."/>
            <person name="Deik A."/>
            <person name="Scott J."/>
            <person name="Pierce K.A."/>
            <person name="Xavier R.J."/>
            <person name="Alm E.J."/>
        </authorList>
    </citation>
    <scope>NUCLEOTIDE SEQUENCE [LARGE SCALE GENOMIC DNA]</scope>
    <source>
        <strain evidence="5 6">BIOML-A41</strain>
    </source>
</reference>
<dbReference type="Gene3D" id="2.60.120.260">
    <property type="entry name" value="Galactose-binding domain-like"/>
    <property type="match status" value="1"/>
</dbReference>
<evidence type="ECO:0000256" key="2">
    <source>
        <dbReference type="ARBA" id="ARBA00022801"/>
    </source>
</evidence>
<dbReference type="EMBL" id="VWGP01000001">
    <property type="protein sequence ID" value="KAA4543242.1"/>
    <property type="molecule type" value="Genomic_DNA"/>
</dbReference>
<dbReference type="SUPFAM" id="SSF51445">
    <property type="entry name" value="(Trans)glycosidases"/>
    <property type="match status" value="1"/>
</dbReference>
<protein>
    <submittedName>
        <fullName evidence="5">Glycoside hydrolase family 3 protein</fullName>
    </submittedName>
</protein>
<evidence type="ECO:0000256" key="3">
    <source>
        <dbReference type="SAM" id="SignalP"/>
    </source>
</evidence>
<dbReference type="Pfam" id="PF07691">
    <property type="entry name" value="PA14"/>
    <property type="match status" value="1"/>
</dbReference>
<dbReference type="RefSeq" id="WP_004302522.1">
    <property type="nucleotide sequence ID" value="NZ_CABKQC010000001.1"/>
</dbReference>
<dbReference type="Gene3D" id="3.40.50.1700">
    <property type="entry name" value="Glycoside hydrolase family 3 C-terminal domain"/>
    <property type="match status" value="1"/>
</dbReference>
<name>A0A5M5M8L0_BACOV</name>
<dbReference type="SMART" id="SM00758">
    <property type="entry name" value="PA14"/>
    <property type="match status" value="1"/>
</dbReference>
<sequence>MRKIITTIGLCLLMMNTLVVAQEITPEVEQRARKIVSRMTLQEKIEYISGYTSFSLRAIPRLGIPEIKLADGPQGIRNHAPKSTLYPSGILSASTWNRELLYKLGQGLGQDAKARGVNILLGPGVNIYRAPLCGRNFEYFGEDPYLTGETAKQYILGVQSEGVIATIKHFVANNQEWSRHHASSDIDERTLHEIYFPAFRKAIQEANVGAVMNSYNLLNGVHATEHKWLNIDVLRNLWGFKGILMSDWTSVYSAVGAANAGLDLEMPKGRFMNADNLIPAIKTGTVTEETINLKVQHILQTLIAYGMLDKEQKDSRIPLDNPFSRQTALELACEGVVLLKNEDNLLPLKGKTAVMGPNANLIPTGGGSGFVTPFSTVTVAQGLKDLKKKNLVLLTDDVIYEDIVHEFYTDANRQVKGFKAEYFKNKTLSGQPEVVRTESSVDYDWGYGAPLDGFPTDGFSVRWTACYVPQTDGQLKLHIGGDDGYRLFVNDKHITGDWGNHSYSSREVELPVEAGKEYRFRIEFFDNISSAIIRFNAYSLNEAKLRQGLAKVDNVVFCTGFNSNTEGEGFDRPFALLRYQELFIKKIASMHPNVVVVLNAGGGVDFTNWHDATKAILMAWYPGQEGGQAIAEILTGKISPSGKLPISIEKKWEDNPVHGSYYENLKAEIKRVDYSEGVFVGYRGYDRSGKEPFYPFGYGLSYTTFAYSNMVAEKTGEHQVTVSFDIENTGKMDASEVAQVYVHDVQSSVPRPLKELKGYEKVFLKKGEKKRVSIVLNEDAFSFYDMNQHRFVVEKGDFEILAGPASSQLPLKTTVKL</sequence>
<dbReference type="PRINTS" id="PR00133">
    <property type="entry name" value="GLHYDRLASE3"/>
</dbReference>
<accession>A0A5M5M8L0</accession>
<dbReference type="PROSITE" id="PS51820">
    <property type="entry name" value="PA14"/>
    <property type="match status" value="1"/>
</dbReference>
<feature type="chain" id="PRO_5030133512" evidence="3">
    <location>
        <begin position="22"/>
        <end position="817"/>
    </location>
</feature>
<evidence type="ECO:0000256" key="1">
    <source>
        <dbReference type="ARBA" id="ARBA00005336"/>
    </source>
</evidence>
<feature type="signal peptide" evidence="3">
    <location>
        <begin position="1"/>
        <end position="21"/>
    </location>
</feature>
<organism evidence="5 6">
    <name type="scientific">Bacteroides ovatus</name>
    <dbReference type="NCBI Taxonomy" id="28116"/>
    <lineage>
        <taxon>Bacteria</taxon>
        <taxon>Pseudomonadati</taxon>
        <taxon>Bacteroidota</taxon>
        <taxon>Bacteroidia</taxon>
        <taxon>Bacteroidales</taxon>
        <taxon>Bacteroidaceae</taxon>
        <taxon>Bacteroides</taxon>
    </lineage>
</organism>
<dbReference type="InterPro" id="IPR026891">
    <property type="entry name" value="Fn3-like"/>
</dbReference>
<evidence type="ECO:0000313" key="5">
    <source>
        <dbReference type="EMBL" id="KAA4543242.1"/>
    </source>
</evidence>
<dbReference type="InterPro" id="IPR011658">
    <property type="entry name" value="PA14_dom"/>
</dbReference>
<dbReference type="PANTHER" id="PTHR42715:SF10">
    <property type="entry name" value="BETA-GLUCOSIDASE"/>
    <property type="match status" value="1"/>
</dbReference>
<evidence type="ECO:0000259" key="4">
    <source>
        <dbReference type="PROSITE" id="PS51820"/>
    </source>
</evidence>
<dbReference type="InterPro" id="IPR001764">
    <property type="entry name" value="Glyco_hydro_3_N"/>
</dbReference>
<dbReference type="GO" id="GO:0008422">
    <property type="term" value="F:beta-glucosidase activity"/>
    <property type="evidence" value="ECO:0007669"/>
    <property type="project" value="UniProtKB-ARBA"/>
</dbReference>